<dbReference type="CDD" id="cd02933">
    <property type="entry name" value="OYE_like_FMN"/>
    <property type="match status" value="1"/>
</dbReference>
<evidence type="ECO:0000313" key="3">
    <source>
        <dbReference type="Proteomes" id="UP000664132"/>
    </source>
</evidence>
<proteinExistence type="predicted"/>
<keyword evidence="3" id="KW-1185">Reference proteome</keyword>
<accession>A0A8H7T5C5</accession>
<comment type="caution">
    <text evidence="2">The sequence shown here is derived from an EMBL/GenBank/DDBJ whole genome shotgun (WGS) entry which is preliminary data.</text>
</comment>
<reference evidence="2" key="1">
    <citation type="submission" date="2021-02" db="EMBL/GenBank/DDBJ databases">
        <title>Genome sequence Cadophora malorum strain M34.</title>
        <authorList>
            <person name="Stefanovic E."/>
            <person name="Vu D."/>
            <person name="Scully C."/>
            <person name="Dijksterhuis J."/>
            <person name="Roader J."/>
            <person name="Houbraken J."/>
        </authorList>
    </citation>
    <scope>NUCLEOTIDE SEQUENCE</scope>
    <source>
        <strain evidence="2">M34</strain>
    </source>
</reference>
<dbReference type="SUPFAM" id="SSF51395">
    <property type="entry name" value="FMN-linked oxidoreductases"/>
    <property type="match status" value="1"/>
</dbReference>
<dbReference type="Gene3D" id="3.20.20.70">
    <property type="entry name" value="Aldolase class I"/>
    <property type="match status" value="1"/>
</dbReference>
<dbReference type="OrthoDB" id="276546at2759"/>
<dbReference type="InterPro" id="IPR045247">
    <property type="entry name" value="Oye-like"/>
</dbReference>
<dbReference type="Proteomes" id="UP000664132">
    <property type="component" value="Unassembled WGS sequence"/>
</dbReference>
<dbReference type="InterPro" id="IPR013785">
    <property type="entry name" value="Aldolase_TIM"/>
</dbReference>
<evidence type="ECO:0000313" key="2">
    <source>
        <dbReference type="EMBL" id="KAG4415459.1"/>
    </source>
</evidence>
<dbReference type="PANTHER" id="PTHR22893:SF93">
    <property type="entry name" value="HYPOTHETICAL OXIDOREDUCTASE (EUROFUNG)"/>
    <property type="match status" value="1"/>
</dbReference>
<dbReference type="AlphaFoldDB" id="A0A8H7T5C5"/>
<dbReference type="InterPro" id="IPR001155">
    <property type="entry name" value="OxRdtase_FMN_N"/>
</dbReference>
<protein>
    <recommendedName>
        <fullName evidence="1">NADH:flavin oxidoreductase/NADH oxidase N-terminal domain-containing protein</fullName>
    </recommendedName>
</protein>
<gene>
    <name evidence="2" type="ORF">IFR04_011392</name>
</gene>
<dbReference type="GO" id="GO:0010181">
    <property type="term" value="F:FMN binding"/>
    <property type="evidence" value="ECO:0007669"/>
    <property type="project" value="InterPro"/>
</dbReference>
<dbReference type="GO" id="GO:0016491">
    <property type="term" value="F:oxidoreductase activity"/>
    <property type="evidence" value="ECO:0007669"/>
    <property type="project" value="InterPro"/>
</dbReference>
<dbReference type="EMBL" id="JAFJYH010000221">
    <property type="protein sequence ID" value="KAG4415459.1"/>
    <property type="molecule type" value="Genomic_DNA"/>
</dbReference>
<sequence length="409" mass="45792">MSSSTLFSPLTIANGKIILKHRVVMAPMTRNRGIPLSEDPSNRIWVPDQMVAQYYSQRTSLGGLLITEGIPPSLEASGMPGVPGLFHKSQYEGWRKVVQGVHAKGGFIYAQLWHAGRATIPQMTGCPIVSASATTWETDETFPFRTSETKEKIRYKDFPPVAMTEENISNTTQDFVNAAKAAMAVGFDGVEINGGNGNLLDQFLHSNINTREDSYGGSPQARCKFPLDLVAAIATVVGPSKVAMRLEPTGLYNGTYGSERVETWSYLCEQLASTYQDENKLSYVHFIEPRFDRITEQGDAFHKSWNLPTVSNEPFRDIIKRAEIPCISCGGWDATNVTDAAAKWDLAAFAKWFVSNPDLPDRLRLGYPLQKYDRSRFYGSWDGIRENGFVDYLTWEEEENKRRQETLAT</sequence>
<organism evidence="2 3">
    <name type="scientific">Cadophora malorum</name>
    <dbReference type="NCBI Taxonomy" id="108018"/>
    <lineage>
        <taxon>Eukaryota</taxon>
        <taxon>Fungi</taxon>
        <taxon>Dikarya</taxon>
        <taxon>Ascomycota</taxon>
        <taxon>Pezizomycotina</taxon>
        <taxon>Leotiomycetes</taxon>
        <taxon>Helotiales</taxon>
        <taxon>Ploettnerulaceae</taxon>
        <taxon>Cadophora</taxon>
    </lineage>
</organism>
<name>A0A8H7T5C5_9HELO</name>
<dbReference type="Pfam" id="PF00724">
    <property type="entry name" value="Oxidored_FMN"/>
    <property type="match status" value="1"/>
</dbReference>
<dbReference type="PANTHER" id="PTHR22893">
    <property type="entry name" value="NADH OXIDOREDUCTASE-RELATED"/>
    <property type="match status" value="1"/>
</dbReference>
<evidence type="ECO:0000259" key="1">
    <source>
        <dbReference type="Pfam" id="PF00724"/>
    </source>
</evidence>
<feature type="domain" description="NADH:flavin oxidoreductase/NADH oxidase N-terminal" evidence="1">
    <location>
        <begin position="6"/>
        <end position="369"/>
    </location>
</feature>